<keyword evidence="4 6" id="KW-1133">Transmembrane helix</keyword>
<reference evidence="8 9" key="1">
    <citation type="submission" date="2018-07" db="EMBL/GenBank/DDBJ databases">
        <title>Genome sequences of Haloplanus sp. CBA1113.</title>
        <authorList>
            <person name="Kim Y.B."/>
            <person name="Roh S.W."/>
        </authorList>
    </citation>
    <scope>NUCLEOTIDE SEQUENCE [LARGE SCALE GENOMIC DNA]</scope>
    <source>
        <strain evidence="8 9">CBA1113</strain>
    </source>
</reference>
<dbReference type="PROSITE" id="PS50850">
    <property type="entry name" value="MFS"/>
    <property type="match status" value="1"/>
</dbReference>
<feature type="transmembrane region" description="Helical" evidence="6">
    <location>
        <begin position="235"/>
        <end position="256"/>
    </location>
</feature>
<dbReference type="OrthoDB" id="117970at2157"/>
<keyword evidence="2" id="KW-1003">Cell membrane</keyword>
<protein>
    <submittedName>
        <fullName evidence="8">MFS transporter</fullName>
    </submittedName>
</protein>
<dbReference type="CDD" id="cd17474">
    <property type="entry name" value="MFS_YfmO_like"/>
    <property type="match status" value="1"/>
</dbReference>
<sequence length="412" mass="41171">MPATETPTADGRSGTVPWRSSTLVAVLAATLVTPMDVPLVSPALPAIGAAFGVSPPRAGLFVTGYALPGVLLAPVVGMLADRVGRRPVLVGCLALFGAAGTAVAFAETFAVALALRVLQGVAAGSVLSALAMTVVGDRYDGRRHDAAMGVTAAALSVATAVYPLVGGALAARAWNAPFLVYALALPAAGLVWVGLAGVDGHDARDSRDSPDGDARDPDRGYLRSALRAVPFGRAAVLYGVMFLSFSLLFGGIYTALPFHLADVYALPPTAVGLVTSGVLLVTAVVSTQNGRLSARASTTTLLALGFALFATGFLGVALAETLPVLVAALLPFGVGSGLVTPTLFAGLSALAPDHVRAGVMSLQTTTIGAGQAAGPACFTFLGGLVGYRPTFLGAAGVAAVCVAALAVLPLDA</sequence>
<dbReference type="Proteomes" id="UP000253273">
    <property type="component" value="Chromosome"/>
</dbReference>
<feature type="domain" description="Major facilitator superfamily (MFS) profile" evidence="7">
    <location>
        <begin position="22"/>
        <end position="412"/>
    </location>
</feature>
<evidence type="ECO:0000256" key="2">
    <source>
        <dbReference type="ARBA" id="ARBA00022475"/>
    </source>
</evidence>
<evidence type="ECO:0000313" key="8">
    <source>
        <dbReference type="EMBL" id="AXG05336.1"/>
    </source>
</evidence>
<organism evidence="8 9">
    <name type="scientific">Haloplanus rubicundus</name>
    <dbReference type="NCBI Taxonomy" id="1547898"/>
    <lineage>
        <taxon>Archaea</taxon>
        <taxon>Methanobacteriati</taxon>
        <taxon>Methanobacteriota</taxon>
        <taxon>Stenosarchaea group</taxon>
        <taxon>Halobacteria</taxon>
        <taxon>Halobacteriales</taxon>
        <taxon>Haloferacaceae</taxon>
        <taxon>Haloplanus</taxon>
    </lineage>
</organism>
<dbReference type="Gene3D" id="1.20.1250.20">
    <property type="entry name" value="MFS general substrate transporter like domains"/>
    <property type="match status" value="1"/>
</dbReference>
<feature type="transmembrane region" description="Helical" evidence="6">
    <location>
        <begin position="87"/>
        <end position="106"/>
    </location>
</feature>
<feature type="transmembrane region" description="Helical" evidence="6">
    <location>
        <begin position="362"/>
        <end position="385"/>
    </location>
</feature>
<feature type="transmembrane region" description="Helical" evidence="6">
    <location>
        <begin position="325"/>
        <end position="350"/>
    </location>
</feature>
<feature type="transmembrane region" description="Helical" evidence="6">
    <location>
        <begin position="268"/>
        <end position="287"/>
    </location>
</feature>
<keyword evidence="3 6" id="KW-0812">Transmembrane</keyword>
<feature type="transmembrane region" description="Helical" evidence="6">
    <location>
        <begin position="147"/>
        <end position="166"/>
    </location>
</feature>
<feature type="transmembrane region" description="Helical" evidence="6">
    <location>
        <begin position="60"/>
        <end position="80"/>
    </location>
</feature>
<feature type="transmembrane region" description="Helical" evidence="6">
    <location>
        <begin position="112"/>
        <end position="135"/>
    </location>
</feature>
<evidence type="ECO:0000256" key="5">
    <source>
        <dbReference type="ARBA" id="ARBA00023136"/>
    </source>
</evidence>
<dbReference type="InterPro" id="IPR050189">
    <property type="entry name" value="MFS_Efflux_Transporters"/>
</dbReference>
<proteinExistence type="predicted"/>
<dbReference type="RefSeq" id="WP_114584486.1">
    <property type="nucleotide sequence ID" value="NZ_CP031150.1"/>
</dbReference>
<comment type="subcellular location">
    <subcellularLocation>
        <location evidence="1">Cell membrane</location>
        <topology evidence="1">Multi-pass membrane protein</topology>
    </subcellularLocation>
</comment>
<dbReference type="SUPFAM" id="SSF103473">
    <property type="entry name" value="MFS general substrate transporter"/>
    <property type="match status" value="1"/>
</dbReference>
<feature type="transmembrane region" description="Helical" evidence="6">
    <location>
        <begin position="299"/>
        <end position="319"/>
    </location>
</feature>
<dbReference type="GO" id="GO:0022857">
    <property type="term" value="F:transmembrane transporter activity"/>
    <property type="evidence" value="ECO:0007669"/>
    <property type="project" value="InterPro"/>
</dbReference>
<dbReference type="InterPro" id="IPR036259">
    <property type="entry name" value="MFS_trans_sf"/>
</dbReference>
<gene>
    <name evidence="8" type="ORF">DU500_02210</name>
</gene>
<keyword evidence="5 6" id="KW-0472">Membrane</keyword>
<dbReference type="InterPro" id="IPR020846">
    <property type="entry name" value="MFS_dom"/>
</dbReference>
<evidence type="ECO:0000256" key="1">
    <source>
        <dbReference type="ARBA" id="ARBA00004651"/>
    </source>
</evidence>
<dbReference type="PANTHER" id="PTHR43124">
    <property type="entry name" value="PURINE EFFLUX PUMP PBUE"/>
    <property type="match status" value="1"/>
</dbReference>
<dbReference type="AlphaFoldDB" id="A0A345DZG4"/>
<accession>A0A345DZG4</accession>
<dbReference type="GO" id="GO:0005886">
    <property type="term" value="C:plasma membrane"/>
    <property type="evidence" value="ECO:0007669"/>
    <property type="project" value="UniProtKB-SubCell"/>
</dbReference>
<dbReference type="EMBL" id="CP031150">
    <property type="protein sequence ID" value="AXG05336.1"/>
    <property type="molecule type" value="Genomic_DNA"/>
</dbReference>
<keyword evidence="9" id="KW-1185">Reference proteome</keyword>
<dbReference type="PANTHER" id="PTHR43124:SF3">
    <property type="entry name" value="CHLORAMPHENICOL EFFLUX PUMP RV0191"/>
    <property type="match status" value="1"/>
</dbReference>
<evidence type="ECO:0000256" key="6">
    <source>
        <dbReference type="SAM" id="Phobius"/>
    </source>
</evidence>
<evidence type="ECO:0000259" key="7">
    <source>
        <dbReference type="PROSITE" id="PS50850"/>
    </source>
</evidence>
<evidence type="ECO:0000313" key="9">
    <source>
        <dbReference type="Proteomes" id="UP000253273"/>
    </source>
</evidence>
<dbReference type="PRINTS" id="PR01035">
    <property type="entry name" value="TCRTETA"/>
</dbReference>
<dbReference type="GeneID" id="37282161"/>
<dbReference type="InterPro" id="IPR005829">
    <property type="entry name" value="Sugar_transporter_CS"/>
</dbReference>
<dbReference type="KEGG" id="haj:DU500_02210"/>
<dbReference type="InterPro" id="IPR001958">
    <property type="entry name" value="Tet-R_TetA/multi-R_MdtG-like"/>
</dbReference>
<feature type="transmembrane region" description="Helical" evidence="6">
    <location>
        <begin position="178"/>
        <end position="198"/>
    </location>
</feature>
<evidence type="ECO:0000256" key="3">
    <source>
        <dbReference type="ARBA" id="ARBA00022692"/>
    </source>
</evidence>
<dbReference type="PROSITE" id="PS00216">
    <property type="entry name" value="SUGAR_TRANSPORT_1"/>
    <property type="match status" value="1"/>
</dbReference>
<dbReference type="InterPro" id="IPR011701">
    <property type="entry name" value="MFS"/>
</dbReference>
<feature type="transmembrane region" description="Helical" evidence="6">
    <location>
        <begin position="391"/>
        <end position="410"/>
    </location>
</feature>
<feature type="transmembrane region" description="Helical" evidence="6">
    <location>
        <begin position="21"/>
        <end position="40"/>
    </location>
</feature>
<dbReference type="Pfam" id="PF07690">
    <property type="entry name" value="MFS_1"/>
    <property type="match status" value="1"/>
</dbReference>
<evidence type="ECO:0000256" key="4">
    <source>
        <dbReference type="ARBA" id="ARBA00022989"/>
    </source>
</evidence>
<name>A0A345DZG4_9EURY</name>